<evidence type="ECO:0000313" key="3">
    <source>
        <dbReference type="Proteomes" id="UP000460194"/>
    </source>
</evidence>
<dbReference type="EMBL" id="WMEO01000012">
    <property type="protein sequence ID" value="MYL16819.1"/>
    <property type="molecule type" value="Genomic_DNA"/>
</dbReference>
<reference evidence="2 3" key="1">
    <citation type="submission" date="2019-11" db="EMBL/GenBank/DDBJ databases">
        <title>Genome sequences of 17 halophilic strains isolated from different environments.</title>
        <authorList>
            <person name="Furrow R.E."/>
        </authorList>
    </citation>
    <scope>NUCLEOTIDE SEQUENCE [LARGE SCALE GENOMIC DNA]</scope>
    <source>
        <strain evidence="2 3">22517_05_Cabo</strain>
    </source>
</reference>
<evidence type="ECO:0008006" key="4">
    <source>
        <dbReference type="Google" id="ProtNLM"/>
    </source>
</evidence>
<comment type="caution">
    <text evidence="2">The sequence shown here is derived from an EMBL/GenBank/DDBJ whole genome shotgun (WGS) entry which is preliminary data.</text>
</comment>
<feature type="region of interest" description="Disordered" evidence="1">
    <location>
        <begin position="129"/>
        <end position="165"/>
    </location>
</feature>
<sequence>MQRRKFVVGLGALASGSAAAVGTGAFTSVEATRDISVEVAGDQSALLAFDKATTGEDGSGSNTPNAQDYVTLPSDGELALDFTGSDEGATGLNDNASTKFSNLFDIINQGTQEVEVFVSPDQPGGIAFFAEGPDSNTGSNGNPNFPDPDNDGDQDQGAGFADDDPVILGVGERVENIGLRIETPEDLPSSGNTIEMTIVAQET</sequence>
<proteinExistence type="predicted"/>
<dbReference type="RefSeq" id="WP_159369079.1">
    <property type="nucleotide sequence ID" value="NZ_WMEO01000012.1"/>
</dbReference>
<evidence type="ECO:0000256" key="1">
    <source>
        <dbReference type="SAM" id="MobiDB-lite"/>
    </source>
</evidence>
<organism evidence="2 3">
    <name type="scientific">Halorubrum distributum</name>
    <dbReference type="NCBI Taxonomy" id="29283"/>
    <lineage>
        <taxon>Archaea</taxon>
        <taxon>Methanobacteriati</taxon>
        <taxon>Methanobacteriota</taxon>
        <taxon>Stenosarchaea group</taxon>
        <taxon>Halobacteria</taxon>
        <taxon>Halobacteriales</taxon>
        <taxon>Haloferacaceae</taxon>
        <taxon>Halorubrum</taxon>
        <taxon>Halorubrum distributum group</taxon>
    </lineage>
</organism>
<protein>
    <recommendedName>
        <fullName evidence="4">DUF1102 domain-containing protein</fullName>
    </recommendedName>
</protein>
<gene>
    <name evidence="2" type="ORF">GLW36_09200</name>
</gene>
<evidence type="ECO:0000313" key="2">
    <source>
        <dbReference type="EMBL" id="MYL16819.1"/>
    </source>
</evidence>
<name>A0A6B1ICD4_9EURY</name>
<dbReference type="AlphaFoldDB" id="A0A6B1ICD4"/>
<accession>A0A6B1ICD4</accession>
<dbReference type="Proteomes" id="UP000460194">
    <property type="component" value="Unassembled WGS sequence"/>
</dbReference>